<protein>
    <submittedName>
        <fullName evidence="2">Uncharacterized protein</fullName>
    </submittedName>
</protein>
<keyword evidence="1" id="KW-0812">Transmembrane</keyword>
<dbReference type="EMBL" id="SRLC01000002">
    <property type="protein sequence ID" value="TGE21865.1"/>
    <property type="molecule type" value="Genomic_DNA"/>
</dbReference>
<dbReference type="OrthoDB" id="886604at2"/>
<keyword evidence="3" id="KW-1185">Reference proteome</keyword>
<sequence>MAYPPSGRHSTTSTLYMVAGVLLLVALALRTPDLYRAWQTGELTTARAGLTLVFLVGALFMLRMGWRLRRNNRQNDVID</sequence>
<gene>
    <name evidence="2" type="ORF">E5K00_16505</name>
</gene>
<keyword evidence="1" id="KW-1133">Transmembrane helix</keyword>
<dbReference type="RefSeq" id="WP_135464410.1">
    <property type="nucleotide sequence ID" value="NZ_SRLC01000002.1"/>
</dbReference>
<dbReference type="AlphaFoldDB" id="A0A4Z0PWL5"/>
<proteinExistence type="predicted"/>
<organism evidence="2 3">
    <name type="scientific">Hymenobacter aquaticus</name>
    <dbReference type="NCBI Taxonomy" id="1867101"/>
    <lineage>
        <taxon>Bacteria</taxon>
        <taxon>Pseudomonadati</taxon>
        <taxon>Bacteroidota</taxon>
        <taxon>Cytophagia</taxon>
        <taxon>Cytophagales</taxon>
        <taxon>Hymenobacteraceae</taxon>
        <taxon>Hymenobacter</taxon>
    </lineage>
</organism>
<keyword evidence="1" id="KW-0472">Membrane</keyword>
<comment type="caution">
    <text evidence="2">The sequence shown here is derived from an EMBL/GenBank/DDBJ whole genome shotgun (WGS) entry which is preliminary data.</text>
</comment>
<feature type="transmembrane region" description="Helical" evidence="1">
    <location>
        <begin position="12"/>
        <end position="29"/>
    </location>
</feature>
<accession>A0A4Z0PWL5</accession>
<evidence type="ECO:0000256" key="1">
    <source>
        <dbReference type="SAM" id="Phobius"/>
    </source>
</evidence>
<dbReference type="Proteomes" id="UP000297549">
    <property type="component" value="Unassembled WGS sequence"/>
</dbReference>
<name>A0A4Z0PWL5_9BACT</name>
<feature type="transmembrane region" description="Helical" evidence="1">
    <location>
        <begin position="49"/>
        <end position="66"/>
    </location>
</feature>
<reference evidence="2 3" key="1">
    <citation type="submission" date="2019-04" db="EMBL/GenBank/DDBJ databases">
        <authorList>
            <person name="Feng G."/>
            <person name="Zhang J."/>
            <person name="Zhu H."/>
        </authorList>
    </citation>
    <scope>NUCLEOTIDE SEQUENCE [LARGE SCALE GENOMIC DNA]</scope>
    <source>
        <strain evidence="2 3">JCM 31653</strain>
    </source>
</reference>
<evidence type="ECO:0000313" key="3">
    <source>
        <dbReference type="Proteomes" id="UP000297549"/>
    </source>
</evidence>
<evidence type="ECO:0000313" key="2">
    <source>
        <dbReference type="EMBL" id="TGE21865.1"/>
    </source>
</evidence>